<evidence type="ECO:0000313" key="2">
    <source>
        <dbReference type="Proteomes" id="UP001057402"/>
    </source>
</evidence>
<keyword evidence="2" id="KW-1185">Reference proteome</keyword>
<dbReference type="Proteomes" id="UP001057402">
    <property type="component" value="Chromosome 2"/>
</dbReference>
<proteinExistence type="predicted"/>
<accession>A0ACB9S3B4</accession>
<organism evidence="1 2">
    <name type="scientific">Melastoma candidum</name>
    <dbReference type="NCBI Taxonomy" id="119954"/>
    <lineage>
        <taxon>Eukaryota</taxon>
        <taxon>Viridiplantae</taxon>
        <taxon>Streptophyta</taxon>
        <taxon>Embryophyta</taxon>
        <taxon>Tracheophyta</taxon>
        <taxon>Spermatophyta</taxon>
        <taxon>Magnoliopsida</taxon>
        <taxon>eudicotyledons</taxon>
        <taxon>Gunneridae</taxon>
        <taxon>Pentapetalae</taxon>
        <taxon>rosids</taxon>
        <taxon>malvids</taxon>
        <taxon>Myrtales</taxon>
        <taxon>Melastomataceae</taxon>
        <taxon>Melastomatoideae</taxon>
        <taxon>Melastomateae</taxon>
        <taxon>Melastoma</taxon>
    </lineage>
</organism>
<protein>
    <submittedName>
        <fullName evidence="1">Uncharacterized protein</fullName>
    </submittedName>
</protein>
<evidence type="ECO:0000313" key="1">
    <source>
        <dbReference type="EMBL" id="KAI4384971.1"/>
    </source>
</evidence>
<gene>
    <name evidence="1" type="ORF">MLD38_003052</name>
</gene>
<reference evidence="2" key="1">
    <citation type="journal article" date="2023" name="Front. Plant Sci.">
        <title>Chromosomal-level genome assembly of Melastoma candidum provides insights into trichome evolution.</title>
        <authorList>
            <person name="Zhong Y."/>
            <person name="Wu W."/>
            <person name="Sun C."/>
            <person name="Zou P."/>
            <person name="Liu Y."/>
            <person name="Dai S."/>
            <person name="Zhou R."/>
        </authorList>
    </citation>
    <scope>NUCLEOTIDE SEQUENCE [LARGE SCALE GENOMIC DNA]</scope>
</reference>
<name>A0ACB9S3B4_9MYRT</name>
<sequence>MGCFSCIQKLIDAVLFPYFLFMVVVIPLFDAQSCIPRSFYPDVLADLHASYSHDYGDFLVAEPPLFFVGLVWFEVAFHWPLCLANLAGVLGSKSWFPTTCLVYGVSVVTSMAAILPELIWSPKTSDKIKMIYFPFLGVAVLAVVRGIFPWHGNSSSGSSTGHSLAKKKRT</sequence>
<comment type="caution">
    <text evidence="1">The sequence shown here is derived from an EMBL/GenBank/DDBJ whole genome shotgun (WGS) entry which is preliminary data.</text>
</comment>
<dbReference type="EMBL" id="CM042881">
    <property type="protein sequence ID" value="KAI4384971.1"/>
    <property type="molecule type" value="Genomic_DNA"/>
</dbReference>